<feature type="region of interest" description="Disordered" evidence="16">
    <location>
        <begin position="317"/>
        <end position="378"/>
    </location>
</feature>
<evidence type="ECO:0000256" key="1">
    <source>
        <dbReference type="ARBA" id="ARBA00004123"/>
    </source>
</evidence>
<dbReference type="PANTHER" id="PTHR12977:SF4">
    <property type="entry name" value="HISTONE-LYSINE N-METHYLTRANSFERASE KMT5B"/>
    <property type="match status" value="1"/>
</dbReference>
<name>T1JXA8_TETUR</name>
<dbReference type="PANTHER" id="PTHR12977">
    <property type="entry name" value="SUPPRESSOR OF VARIEGATION 4-20-RELATED"/>
    <property type="match status" value="1"/>
</dbReference>
<accession>T1JXA8</accession>
<evidence type="ECO:0000256" key="3">
    <source>
        <dbReference type="ARBA" id="ARBA00012188"/>
    </source>
</evidence>
<dbReference type="Pfam" id="PF00856">
    <property type="entry name" value="SET"/>
    <property type="match status" value="1"/>
</dbReference>
<sequence>MSHSGKQSKKKMVVGKTMANCRKTGDKGQSDTCSTYVTQQISHKNSNYSSIGLTATELCEFDDLAITLIIDPYLGFCTHKMNTRFKPPKVSKDFLRQLVHGFKKHQNYEAAFDKLVSGDWAHTLYHTRNERHKRLFKEHIFRFLRIFDKNSGFDIKPCYRYSAEGNVGAKLVATQKWFKNEKIEMLVGCIAELTEKEEEEMLKPGINDFSVMYSCRKNCAQLWLGPGAFINHDCRANCKFVSTGRDTACIKVLRNIDIGEEITCFYGEDFFGDNNCYCECETCERRKTGAFSQRKSENQEDINPQCSQKIYSFRETDNRLNRMKQQAKKKESEETTKRRGVIGIEGGIKDNTNRSTNVKSKAGGNSSNSSSNRNGLVRTKPVTQNNCKTSIVDQMGEESLDDRTMFTTRSGRVKRHLSTETRQVKCEPGVLKGVDQPHKNEILKNELKLDKKAVDSDSSDNKMDHKNSFNIAQVSTELKSCDKPGDIASLKSELNQLNLSDFKESCEDKDKFLTRPPLRRSTRLSSSNSNPESIESHHIPQPILPSPPSLTSDKNLSNKVPIHDYSQRNDSTNECVNHESPDLKNRQKLTLTIRLRRKTNSNSGNSTLDDRSNISGASDTQINNSWERITYEVLPAFSRDCGDSFSPVKSPIKNRRRENRKKTRKKKRKKNSRSSDVDPDRLEENNNSFDTNNNSLEDESRLECKNNDLNSNNLNNNYNDMNSYLSSDQAAVNKRKITTRSCRDSVVVEDVGVKRLKLRLGAEIRCIELPKTSSSKVS</sequence>
<keyword evidence="4" id="KW-0158">Chromosome</keyword>
<keyword evidence="12" id="KW-0539">Nucleus</keyword>
<keyword evidence="10" id="KW-0805">Transcription regulation</keyword>
<protein>
    <recommendedName>
        <fullName evidence="15">Histone-lysine N-methyltransferase Suv4-20</fullName>
        <ecNumber evidence="3">2.1.1.362</ecNumber>
    </recommendedName>
</protein>
<keyword evidence="7" id="KW-0808">Transferase</keyword>
<evidence type="ECO:0000313" key="18">
    <source>
        <dbReference type="EnsemblMetazoa" id="tetur02g11280.1"/>
    </source>
</evidence>
<evidence type="ECO:0000256" key="6">
    <source>
        <dbReference type="ARBA" id="ARBA00022603"/>
    </source>
</evidence>
<dbReference type="InterPro" id="IPR025790">
    <property type="entry name" value="Suv4-20_animal"/>
</dbReference>
<dbReference type="AlphaFoldDB" id="T1JXA8"/>
<reference evidence="19" key="1">
    <citation type="submission" date="2011-08" db="EMBL/GenBank/DDBJ databases">
        <authorList>
            <person name="Rombauts S."/>
        </authorList>
    </citation>
    <scope>NUCLEOTIDE SEQUENCE</scope>
    <source>
        <strain evidence="19">London</strain>
    </source>
</reference>
<evidence type="ECO:0000256" key="8">
    <source>
        <dbReference type="ARBA" id="ARBA00022691"/>
    </source>
</evidence>
<dbReference type="GO" id="GO:0140941">
    <property type="term" value="F:histone H4K20me methyltransferase activity"/>
    <property type="evidence" value="ECO:0007669"/>
    <property type="project" value="UniProtKB-EC"/>
</dbReference>
<dbReference type="InterPro" id="IPR039977">
    <property type="entry name" value="Suv4-20/Set9"/>
</dbReference>
<keyword evidence="11" id="KW-0804">Transcription</keyword>
<dbReference type="InterPro" id="IPR046341">
    <property type="entry name" value="SET_dom_sf"/>
</dbReference>
<dbReference type="OrthoDB" id="6627536at2759"/>
<dbReference type="STRING" id="32264.T1JXA8"/>
<feature type="compositionally biased region" description="Basic residues" evidence="16">
    <location>
        <begin position="652"/>
        <end position="672"/>
    </location>
</feature>
<comment type="catalytic activity">
    <reaction evidence="13">
        <text>N(6)-methyl-L-lysyl(20)-[histone H4] + S-adenosyl-L-methionine = N(6),N(6)-dimethyl-L-lysyl(20)-[histone H4] + S-adenosyl-L-homocysteine + H(+)</text>
        <dbReference type="Rhea" id="RHEA:60348"/>
        <dbReference type="Rhea" id="RHEA-COMP:15555"/>
        <dbReference type="Rhea" id="RHEA-COMP:15556"/>
        <dbReference type="ChEBI" id="CHEBI:15378"/>
        <dbReference type="ChEBI" id="CHEBI:57856"/>
        <dbReference type="ChEBI" id="CHEBI:59789"/>
        <dbReference type="ChEBI" id="CHEBI:61929"/>
        <dbReference type="ChEBI" id="CHEBI:61976"/>
        <dbReference type="EC" id="2.1.1.362"/>
    </reaction>
</comment>
<feature type="compositionally biased region" description="Basic and acidic residues" evidence="16">
    <location>
        <begin position="673"/>
        <end position="684"/>
    </location>
</feature>
<keyword evidence="6" id="KW-0489">Methyltransferase</keyword>
<feature type="region of interest" description="Disordered" evidence="16">
    <location>
        <begin position="513"/>
        <end position="619"/>
    </location>
</feature>
<reference evidence="18" key="2">
    <citation type="submission" date="2015-06" db="UniProtKB">
        <authorList>
            <consortium name="EnsemblMetazoa"/>
        </authorList>
    </citation>
    <scope>IDENTIFICATION</scope>
</reference>
<evidence type="ECO:0000259" key="17">
    <source>
        <dbReference type="PROSITE" id="PS50280"/>
    </source>
</evidence>
<organism evidence="18 19">
    <name type="scientific">Tetranychus urticae</name>
    <name type="common">Two-spotted spider mite</name>
    <dbReference type="NCBI Taxonomy" id="32264"/>
    <lineage>
        <taxon>Eukaryota</taxon>
        <taxon>Metazoa</taxon>
        <taxon>Ecdysozoa</taxon>
        <taxon>Arthropoda</taxon>
        <taxon>Chelicerata</taxon>
        <taxon>Arachnida</taxon>
        <taxon>Acari</taxon>
        <taxon>Acariformes</taxon>
        <taxon>Trombidiformes</taxon>
        <taxon>Prostigmata</taxon>
        <taxon>Eleutherengona</taxon>
        <taxon>Raphignathae</taxon>
        <taxon>Tetranychoidea</taxon>
        <taxon>Tetranychidae</taxon>
        <taxon>Tetranychus</taxon>
    </lineage>
</organism>
<evidence type="ECO:0000256" key="9">
    <source>
        <dbReference type="ARBA" id="ARBA00022853"/>
    </source>
</evidence>
<feature type="region of interest" description="Disordered" evidence="16">
    <location>
        <begin position="640"/>
        <end position="700"/>
    </location>
</feature>
<dbReference type="GO" id="GO:0005694">
    <property type="term" value="C:chromosome"/>
    <property type="evidence" value="ECO:0007669"/>
    <property type="project" value="UniProtKB-SubCell"/>
</dbReference>
<dbReference type="SUPFAM" id="SSF82199">
    <property type="entry name" value="SET domain"/>
    <property type="match status" value="1"/>
</dbReference>
<dbReference type="OMA" id="PGAFINH"/>
<dbReference type="EMBL" id="CAEY01000824">
    <property type="status" value="NOT_ANNOTATED_CDS"/>
    <property type="molecule type" value="Genomic_DNA"/>
</dbReference>
<proteinExistence type="predicted"/>
<feature type="compositionally biased region" description="Basic and acidic residues" evidence="16">
    <location>
        <begin position="576"/>
        <end position="585"/>
    </location>
</feature>
<dbReference type="eggNOG" id="KOG2589">
    <property type="taxonomic scope" value="Eukaryota"/>
</dbReference>
<evidence type="ECO:0000256" key="12">
    <source>
        <dbReference type="ARBA" id="ARBA00023242"/>
    </source>
</evidence>
<dbReference type="FunFam" id="2.170.270.10:FF:000006">
    <property type="entry name" value="Histone-lysine N-methyltransferase"/>
    <property type="match status" value="1"/>
</dbReference>
<keyword evidence="19" id="KW-1185">Reference proteome</keyword>
<evidence type="ECO:0000256" key="13">
    <source>
        <dbReference type="ARBA" id="ARBA00051837"/>
    </source>
</evidence>
<dbReference type="PROSITE" id="PS51570">
    <property type="entry name" value="SAM_MT43_SUVAR420_2"/>
    <property type="match status" value="1"/>
</dbReference>
<evidence type="ECO:0000256" key="11">
    <source>
        <dbReference type="ARBA" id="ARBA00023163"/>
    </source>
</evidence>
<dbReference type="Proteomes" id="UP000015104">
    <property type="component" value="Unassembled WGS sequence"/>
</dbReference>
<gene>
    <name evidence="18" type="primary">107371540</name>
</gene>
<evidence type="ECO:0000256" key="10">
    <source>
        <dbReference type="ARBA" id="ARBA00023015"/>
    </source>
</evidence>
<dbReference type="KEGG" id="tut:107371540"/>
<evidence type="ECO:0000256" key="5">
    <source>
        <dbReference type="ARBA" id="ARBA00022491"/>
    </source>
</evidence>
<dbReference type="HOGENOM" id="CLU_359946_0_0_1"/>
<keyword evidence="9" id="KW-0156">Chromatin regulator</keyword>
<dbReference type="FunFam" id="1.10.10.1700:FF:000001">
    <property type="entry name" value="Histone-lysine N-methyltransferase"/>
    <property type="match status" value="1"/>
</dbReference>
<feature type="compositionally biased region" description="Basic and acidic residues" evidence="16">
    <location>
        <begin position="328"/>
        <end position="337"/>
    </location>
</feature>
<dbReference type="GO" id="GO:0005634">
    <property type="term" value="C:nucleus"/>
    <property type="evidence" value="ECO:0007669"/>
    <property type="project" value="UniProtKB-SubCell"/>
</dbReference>
<dbReference type="InterPro" id="IPR041938">
    <property type="entry name" value="Hist-Lys_N-MTase_N"/>
</dbReference>
<evidence type="ECO:0000313" key="19">
    <source>
        <dbReference type="Proteomes" id="UP000015104"/>
    </source>
</evidence>
<dbReference type="GO" id="GO:0032259">
    <property type="term" value="P:methylation"/>
    <property type="evidence" value="ECO:0007669"/>
    <property type="project" value="UniProtKB-KW"/>
</dbReference>
<evidence type="ECO:0000256" key="4">
    <source>
        <dbReference type="ARBA" id="ARBA00022454"/>
    </source>
</evidence>
<dbReference type="Gene3D" id="1.10.10.1700">
    <property type="entry name" value="Histone-lysine N-methyltransferase"/>
    <property type="match status" value="1"/>
</dbReference>
<feature type="compositionally biased region" description="Low complexity" evidence="16">
    <location>
        <begin position="363"/>
        <end position="375"/>
    </location>
</feature>
<dbReference type="PROSITE" id="PS50280">
    <property type="entry name" value="SET"/>
    <property type="match status" value="1"/>
</dbReference>
<feature type="compositionally biased region" description="Polar residues" evidence="16">
    <location>
        <begin position="600"/>
        <end position="619"/>
    </location>
</feature>
<dbReference type="SMART" id="SM00317">
    <property type="entry name" value="SET"/>
    <property type="match status" value="1"/>
</dbReference>
<comment type="subcellular location">
    <subcellularLocation>
        <location evidence="2">Chromosome</location>
    </subcellularLocation>
    <subcellularLocation>
        <location evidence="1">Nucleus</location>
    </subcellularLocation>
</comment>
<feature type="compositionally biased region" description="Low complexity" evidence="16">
    <location>
        <begin position="685"/>
        <end position="694"/>
    </location>
</feature>
<dbReference type="InterPro" id="IPR001214">
    <property type="entry name" value="SET_dom"/>
</dbReference>
<evidence type="ECO:0000256" key="7">
    <source>
        <dbReference type="ARBA" id="ARBA00022679"/>
    </source>
</evidence>
<keyword evidence="8" id="KW-0949">S-adenosyl-L-methionine</keyword>
<dbReference type="EnsemblMetazoa" id="tetur02g11280.1">
    <property type="protein sequence ID" value="tetur02g11280.1"/>
    <property type="gene ID" value="tetur02g11280"/>
</dbReference>
<dbReference type="EC" id="2.1.1.362" evidence="3"/>
<feature type="domain" description="SET" evidence="17">
    <location>
        <begin position="156"/>
        <end position="267"/>
    </location>
</feature>
<keyword evidence="5" id="KW-0678">Repressor</keyword>
<evidence type="ECO:0000256" key="16">
    <source>
        <dbReference type="SAM" id="MobiDB-lite"/>
    </source>
</evidence>
<evidence type="ECO:0000256" key="2">
    <source>
        <dbReference type="ARBA" id="ARBA00004286"/>
    </source>
</evidence>
<evidence type="ECO:0000256" key="14">
    <source>
        <dbReference type="ARBA" id="ARBA00052814"/>
    </source>
</evidence>
<comment type="catalytic activity">
    <reaction evidence="14">
        <text>N(6),N(6)-dimethyl-L-lysyl(20)-[histone H4] + S-adenosyl-L-methionine = N(6),N(6),N(6)-trimethyl-L-lysyl(20)-[histone H4] + S-adenosyl-L-homocysteine + H(+)</text>
        <dbReference type="Rhea" id="RHEA:61992"/>
        <dbReference type="Rhea" id="RHEA-COMP:15556"/>
        <dbReference type="Rhea" id="RHEA-COMP:15998"/>
        <dbReference type="ChEBI" id="CHEBI:15378"/>
        <dbReference type="ChEBI" id="CHEBI:57856"/>
        <dbReference type="ChEBI" id="CHEBI:59789"/>
        <dbReference type="ChEBI" id="CHEBI:61961"/>
        <dbReference type="ChEBI" id="CHEBI:61976"/>
    </reaction>
</comment>
<dbReference type="Gene3D" id="2.170.270.10">
    <property type="entry name" value="SET domain"/>
    <property type="match status" value="1"/>
</dbReference>
<evidence type="ECO:0000256" key="15">
    <source>
        <dbReference type="ARBA" id="ARBA00071597"/>
    </source>
</evidence>